<dbReference type="Gene3D" id="2.160.20.10">
    <property type="entry name" value="Single-stranded right-handed beta-helix, Pectin lyase-like"/>
    <property type="match status" value="1"/>
</dbReference>
<keyword evidence="3" id="KW-1185">Reference proteome</keyword>
<organism evidence="2 3">
    <name type="scientific">Clavibacter nebraskensis</name>
    <dbReference type="NCBI Taxonomy" id="31963"/>
    <lineage>
        <taxon>Bacteria</taxon>
        <taxon>Bacillati</taxon>
        <taxon>Actinomycetota</taxon>
        <taxon>Actinomycetes</taxon>
        <taxon>Micrococcales</taxon>
        <taxon>Microbacteriaceae</taxon>
        <taxon>Clavibacter</taxon>
    </lineage>
</organism>
<evidence type="ECO:0000313" key="3">
    <source>
        <dbReference type="Proteomes" id="UP001056208"/>
    </source>
</evidence>
<dbReference type="Proteomes" id="UP001056208">
    <property type="component" value="Chromosome"/>
</dbReference>
<evidence type="ECO:0000256" key="1">
    <source>
        <dbReference type="SAM" id="MobiDB-lite"/>
    </source>
</evidence>
<sequence>MTLWTAGRFAEHRNTGPGAAIVDPATRPQLTDADAATFTAQRYLSGADGWNPTGR</sequence>
<name>A0ABY4MTX3_9MICO</name>
<gene>
    <name evidence="2" type="ORF">LIV34_000244</name>
</gene>
<dbReference type="EMBL" id="CP086345">
    <property type="protein sequence ID" value="UQB05243.1"/>
    <property type="molecule type" value="Genomic_DNA"/>
</dbReference>
<dbReference type="RefSeq" id="WP_155119022.1">
    <property type="nucleotide sequence ID" value="NZ_CP033721.2"/>
</dbReference>
<evidence type="ECO:0000313" key="2">
    <source>
        <dbReference type="EMBL" id="UQB05243.1"/>
    </source>
</evidence>
<proteinExistence type="predicted"/>
<feature type="region of interest" description="Disordered" evidence="1">
    <location>
        <begin position="1"/>
        <end position="27"/>
    </location>
</feature>
<dbReference type="InterPro" id="IPR012334">
    <property type="entry name" value="Pectin_lyas_fold"/>
</dbReference>
<protein>
    <submittedName>
        <fullName evidence="2">Uncharacterized protein</fullName>
    </submittedName>
</protein>
<accession>A0ABY4MTX3</accession>
<reference evidence="2" key="1">
    <citation type="submission" date="2021-11" db="EMBL/GenBank/DDBJ databases">
        <authorList>
            <person name="Li G."/>
            <person name="Jia Q."/>
            <person name="Yang F."/>
            <person name="Zhang C."/>
            <person name="Singh A."/>
            <person name="Lorenz A.J."/>
            <person name="Jackson-Ziems T."/>
            <person name="Vidaver A."/>
            <person name="Alfano J.R."/>
        </authorList>
    </citation>
    <scope>NUCLEOTIDE SEQUENCE</scope>
    <source>
        <strain evidence="2">CNK-2</strain>
    </source>
</reference>
<dbReference type="GeneID" id="92984727"/>